<gene>
    <name evidence="2" type="ORF">DDK22_37045</name>
</gene>
<proteinExistence type="predicted"/>
<reference evidence="2 3" key="1">
    <citation type="submission" date="2018-04" db="EMBL/GenBank/DDBJ databases">
        <title>Cupriavidus necator CR12 genome sequencing and assembly.</title>
        <authorList>
            <person name="Ben Fekih I."/>
            <person name="Mazhar H.S."/>
            <person name="Bello S.K."/>
            <person name="Rensing C."/>
        </authorList>
    </citation>
    <scope>NUCLEOTIDE SEQUENCE [LARGE SCALE GENOMIC DNA]</scope>
    <source>
        <strain evidence="2 3">CR12</strain>
    </source>
</reference>
<evidence type="ECO:0000313" key="2">
    <source>
        <dbReference type="EMBL" id="RCJ03516.1"/>
    </source>
</evidence>
<evidence type="ECO:0000313" key="3">
    <source>
        <dbReference type="Proteomes" id="UP000253501"/>
    </source>
</evidence>
<feature type="non-terminal residue" evidence="2">
    <location>
        <position position="1"/>
    </location>
</feature>
<sequence length="141" mass="15509">ELWADGAALPYTTYDRLGEIDQGAIVDNKRLRHVLAITAQVQAQRDSRRQAGPSRTLAGAPPRPPHPSPSTKRQRLINRLDLERTMAATPLTQNADILTLPVAMPPPHPEPDSVVSGQHHRPTATPQKTPTPHKKHGRTDI</sequence>
<dbReference type="Proteomes" id="UP000253501">
    <property type="component" value="Unassembled WGS sequence"/>
</dbReference>
<protein>
    <submittedName>
        <fullName evidence="2">ISNCY family transposase</fullName>
    </submittedName>
</protein>
<feature type="region of interest" description="Disordered" evidence="1">
    <location>
        <begin position="40"/>
        <end position="74"/>
    </location>
</feature>
<feature type="compositionally biased region" description="Basic residues" evidence="1">
    <location>
        <begin position="131"/>
        <end position="141"/>
    </location>
</feature>
<organism evidence="2 3">
    <name type="scientific">Cupriavidus necator</name>
    <name type="common">Alcaligenes eutrophus</name>
    <name type="synonym">Ralstonia eutropha</name>
    <dbReference type="NCBI Taxonomy" id="106590"/>
    <lineage>
        <taxon>Bacteria</taxon>
        <taxon>Pseudomonadati</taxon>
        <taxon>Pseudomonadota</taxon>
        <taxon>Betaproteobacteria</taxon>
        <taxon>Burkholderiales</taxon>
        <taxon>Burkholderiaceae</taxon>
        <taxon>Cupriavidus</taxon>
    </lineage>
</organism>
<accession>A0A367P8X5</accession>
<name>A0A367P8X5_CUPNE</name>
<evidence type="ECO:0000256" key="1">
    <source>
        <dbReference type="SAM" id="MobiDB-lite"/>
    </source>
</evidence>
<dbReference type="EMBL" id="QDHA01000150">
    <property type="protein sequence ID" value="RCJ03516.1"/>
    <property type="molecule type" value="Genomic_DNA"/>
</dbReference>
<comment type="caution">
    <text evidence="2">The sequence shown here is derived from an EMBL/GenBank/DDBJ whole genome shotgun (WGS) entry which is preliminary data.</text>
</comment>
<feature type="region of interest" description="Disordered" evidence="1">
    <location>
        <begin position="100"/>
        <end position="141"/>
    </location>
</feature>
<dbReference type="AlphaFoldDB" id="A0A367P8X5"/>